<dbReference type="AlphaFoldDB" id="A0A8J7MAG5"/>
<name>A0A8J7MAG5_9BACT</name>
<organism evidence="1 2">
    <name type="scientific">Persicirhabdus sediminis</name>
    <dbReference type="NCBI Taxonomy" id="454144"/>
    <lineage>
        <taxon>Bacteria</taxon>
        <taxon>Pseudomonadati</taxon>
        <taxon>Verrucomicrobiota</taxon>
        <taxon>Verrucomicrobiia</taxon>
        <taxon>Verrucomicrobiales</taxon>
        <taxon>Verrucomicrobiaceae</taxon>
        <taxon>Persicirhabdus</taxon>
    </lineage>
</organism>
<dbReference type="EMBL" id="JAENIM010000005">
    <property type="protein sequence ID" value="MBK1789537.1"/>
    <property type="molecule type" value="Genomic_DNA"/>
</dbReference>
<protein>
    <submittedName>
        <fullName evidence="1">Uncharacterized protein</fullName>
    </submittedName>
</protein>
<comment type="caution">
    <text evidence="1">The sequence shown here is derived from an EMBL/GenBank/DDBJ whole genome shotgun (WGS) entry which is preliminary data.</text>
</comment>
<evidence type="ECO:0000313" key="2">
    <source>
        <dbReference type="Proteomes" id="UP000624703"/>
    </source>
</evidence>
<dbReference type="PROSITE" id="PS51257">
    <property type="entry name" value="PROKAR_LIPOPROTEIN"/>
    <property type="match status" value="1"/>
</dbReference>
<dbReference type="RefSeq" id="WP_200309484.1">
    <property type="nucleotide sequence ID" value="NZ_JAENIM010000005.1"/>
</dbReference>
<accession>A0A8J7MAG5</accession>
<evidence type="ECO:0000313" key="1">
    <source>
        <dbReference type="EMBL" id="MBK1789537.1"/>
    </source>
</evidence>
<keyword evidence="2" id="KW-1185">Reference proteome</keyword>
<dbReference type="Proteomes" id="UP000624703">
    <property type="component" value="Unassembled WGS sequence"/>
</dbReference>
<gene>
    <name evidence="1" type="ORF">JIN82_00055</name>
</gene>
<proteinExistence type="predicted"/>
<reference evidence="1" key="1">
    <citation type="submission" date="2021-01" db="EMBL/GenBank/DDBJ databases">
        <title>Modified the classification status of verrucomicrobia.</title>
        <authorList>
            <person name="Feng X."/>
        </authorList>
    </citation>
    <scope>NUCLEOTIDE SEQUENCE</scope>
    <source>
        <strain evidence="1">_KCTC 22039</strain>
    </source>
</reference>
<sequence>MKDHTNVSNVLFLLKICLLLGASLLSSCSQYNSVLNNKNVGISEKSLNGSIWRSKEIDGEWGLIYMEYRFTEADATLVVLSNEFKDYGSNDDVLSFPVTYTLKDNIIYLTNPQNNESVGFATVTDSYKSMIYKDGEDEVVFKKIK</sequence>